<dbReference type="Pfam" id="PF21082">
    <property type="entry name" value="MS_channel_3rd"/>
    <property type="match status" value="1"/>
</dbReference>
<evidence type="ECO:0000313" key="11">
    <source>
        <dbReference type="EMBL" id="ARN73555.1"/>
    </source>
</evidence>
<feature type="domain" description="Mechanosensitive ion channel MscS C-terminal" evidence="10">
    <location>
        <begin position="459"/>
        <end position="541"/>
    </location>
</feature>
<dbReference type="AlphaFoldDB" id="A0A1X9NCD3"/>
<dbReference type="InterPro" id="IPR049278">
    <property type="entry name" value="MS_channel_C"/>
</dbReference>
<keyword evidence="6 7" id="KW-0472">Membrane</keyword>
<evidence type="ECO:0000256" key="3">
    <source>
        <dbReference type="ARBA" id="ARBA00022475"/>
    </source>
</evidence>
<dbReference type="STRING" id="716816.BST96_05135"/>
<organism evidence="11 12">
    <name type="scientific">Oceanicoccus sagamiensis</name>
    <dbReference type="NCBI Taxonomy" id="716816"/>
    <lineage>
        <taxon>Bacteria</taxon>
        <taxon>Pseudomonadati</taxon>
        <taxon>Pseudomonadota</taxon>
        <taxon>Gammaproteobacteria</taxon>
        <taxon>Cellvibrionales</taxon>
        <taxon>Spongiibacteraceae</taxon>
        <taxon>Oceanicoccus</taxon>
    </lineage>
</organism>
<keyword evidence="12" id="KW-1185">Reference proteome</keyword>
<dbReference type="Gene3D" id="2.30.30.60">
    <property type="match status" value="1"/>
</dbReference>
<evidence type="ECO:0000256" key="1">
    <source>
        <dbReference type="ARBA" id="ARBA00004651"/>
    </source>
</evidence>
<dbReference type="InterPro" id="IPR011066">
    <property type="entry name" value="MscS_channel_C_sf"/>
</dbReference>
<name>A0A1X9NCD3_9GAMM</name>
<keyword evidence="7" id="KW-0406">Ion transport</keyword>
<dbReference type="Gene3D" id="1.10.287.1260">
    <property type="match status" value="1"/>
</dbReference>
<dbReference type="Gene3D" id="3.30.70.100">
    <property type="match status" value="1"/>
</dbReference>
<dbReference type="KEGG" id="osg:BST96_05135"/>
<keyword evidence="7" id="KW-0813">Transport</keyword>
<keyword evidence="4 7" id="KW-0812">Transmembrane</keyword>
<dbReference type="Pfam" id="PF00924">
    <property type="entry name" value="MS_channel_2nd"/>
    <property type="match status" value="1"/>
</dbReference>
<evidence type="ECO:0000256" key="2">
    <source>
        <dbReference type="ARBA" id="ARBA00008017"/>
    </source>
</evidence>
<dbReference type="InterPro" id="IPR010920">
    <property type="entry name" value="LSM_dom_sf"/>
</dbReference>
<evidence type="ECO:0000256" key="4">
    <source>
        <dbReference type="ARBA" id="ARBA00022692"/>
    </source>
</evidence>
<comment type="subunit">
    <text evidence="7">Homoheptamer.</text>
</comment>
<dbReference type="SUPFAM" id="SSF82689">
    <property type="entry name" value="Mechanosensitive channel protein MscS (YggB), C-terminal domain"/>
    <property type="match status" value="1"/>
</dbReference>
<dbReference type="Proteomes" id="UP000193450">
    <property type="component" value="Chromosome"/>
</dbReference>
<gene>
    <name evidence="11" type="ORF">BST96_05135</name>
</gene>
<evidence type="ECO:0000256" key="6">
    <source>
        <dbReference type="ARBA" id="ARBA00023136"/>
    </source>
</evidence>
<dbReference type="PANTHER" id="PTHR30221">
    <property type="entry name" value="SMALL-CONDUCTANCE MECHANOSENSITIVE CHANNEL"/>
    <property type="match status" value="1"/>
</dbReference>
<dbReference type="PANTHER" id="PTHR30221:SF1">
    <property type="entry name" value="SMALL-CONDUCTANCE MECHANOSENSITIVE CHANNEL"/>
    <property type="match status" value="1"/>
</dbReference>
<keyword evidence="5 7" id="KW-1133">Transmembrane helix</keyword>
<dbReference type="EMBL" id="CP019343">
    <property type="protein sequence ID" value="ARN73555.1"/>
    <property type="molecule type" value="Genomic_DNA"/>
</dbReference>
<reference evidence="11 12" key="1">
    <citation type="submission" date="2016-11" db="EMBL/GenBank/DDBJ databases">
        <title>Trade-off between light-utilization and light-protection in marine flavobacteria.</title>
        <authorList>
            <person name="Kumagai Y."/>
        </authorList>
    </citation>
    <scope>NUCLEOTIDE SEQUENCE [LARGE SCALE GENOMIC DNA]</scope>
    <source>
        <strain evidence="11 12">NBRC 107125</strain>
    </source>
</reference>
<dbReference type="GO" id="GO:0005886">
    <property type="term" value="C:plasma membrane"/>
    <property type="evidence" value="ECO:0007669"/>
    <property type="project" value="UniProtKB-SubCell"/>
</dbReference>
<keyword evidence="3" id="KW-1003">Cell membrane</keyword>
<evidence type="ECO:0000256" key="8">
    <source>
        <dbReference type="SAM" id="SignalP"/>
    </source>
</evidence>
<comment type="subcellular location">
    <subcellularLocation>
        <location evidence="7">Cell inner membrane</location>
        <topology evidence="7">Multi-pass membrane protein</topology>
    </subcellularLocation>
    <subcellularLocation>
        <location evidence="1">Cell membrane</location>
        <topology evidence="1">Multi-pass membrane protein</topology>
    </subcellularLocation>
</comment>
<feature type="transmembrane region" description="Helical" evidence="7">
    <location>
        <begin position="296"/>
        <end position="316"/>
    </location>
</feature>
<comment type="caution">
    <text evidence="7">Lacks conserved residue(s) required for the propagation of feature annotation.</text>
</comment>
<protein>
    <recommendedName>
        <fullName evidence="7">Small-conductance mechanosensitive channel</fullName>
    </recommendedName>
</protein>
<dbReference type="SUPFAM" id="SSF50182">
    <property type="entry name" value="Sm-like ribonucleoproteins"/>
    <property type="match status" value="1"/>
</dbReference>
<dbReference type="InterPro" id="IPR011014">
    <property type="entry name" value="MscS_channel_TM-2"/>
</dbReference>
<proteinExistence type="inferred from homology"/>
<keyword evidence="7" id="KW-0407">Ion channel</keyword>
<dbReference type="SUPFAM" id="SSF82861">
    <property type="entry name" value="Mechanosensitive channel protein MscS (YggB), transmembrane region"/>
    <property type="match status" value="1"/>
</dbReference>
<evidence type="ECO:0000259" key="9">
    <source>
        <dbReference type="Pfam" id="PF00924"/>
    </source>
</evidence>
<evidence type="ECO:0000256" key="5">
    <source>
        <dbReference type="ARBA" id="ARBA00022989"/>
    </source>
</evidence>
<dbReference type="InterPro" id="IPR023408">
    <property type="entry name" value="MscS_beta-dom_sf"/>
</dbReference>
<sequence length="557" mass="61920">MLATLFIGLLLSPLTLSAQANPAPKVAAAELVEPELEINPLVTEADELRKLIDIKVSETQQLLKEQSQTTAEDYDAYGRRIASRQLAILDEMDNLCSNILEQEQQNLETAEIRKYAGKLLDAAGEKLIAYIDLVEASQESAADPMQKPGSHIPLDRLYQSLGKQITLRESLGMDVTRQKEDLSRRVITRAERLSGRIEISKESEQAITKKVSAEPTNKEHQLALLDIQEKVAKQAKSLSVTITIMNTLEMDSSAYQRLLIKSTGDITTGILDKGVVTGLFAEWFDEAQTTIRENGAVIIFKLFIFSLVIFIFKMLANIVGKLVERSVSTSSLQLSNLLQDMIISSASRIVLITGVLIALSQVGFSLGPLLAGLGVAGFIVGFALQDTLGNFASGMMILIYRPFDNGDLIETGGVLGTVASMNLVSTTLLTIDNQTMIIPNNKIWGDVIKNITNQRHRRVDMVFGIGYGDDIEKTEKVLHDIVTSHDKVLPLPETTIRLHKLNDSSVDFIVRPWVNTADYWDVYWDITREVKMRFDREGISIPFPQRDVHLYQESTNT</sequence>
<feature type="domain" description="Mechanosensitive ion channel MscS" evidence="9">
    <location>
        <begin position="386"/>
        <end position="452"/>
    </location>
</feature>
<keyword evidence="7" id="KW-0997">Cell inner membrane</keyword>
<dbReference type="GO" id="GO:0008381">
    <property type="term" value="F:mechanosensitive monoatomic ion channel activity"/>
    <property type="evidence" value="ECO:0007669"/>
    <property type="project" value="InterPro"/>
</dbReference>
<dbReference type="InterPro" id="IPR006685">
    <property type="entry name" value="MscS_channel_2nd"/>
</dbReference>
<comment type="similarity">
    <text evidence="2 7">Belongs to the MscS (TC 1.A.23) family.</text>
</comment>
<dbReference type="InterPro" id="IPR045275">
    <property type="entry name" value="MscS_archaea/bacteria_type"/>
</dbReference>
<feature type="chain" id="PRO_5012507903" description="Small-conductance mechanosensitive channel" evidence="8">
    <location>
        <begin position="21"/>
        <end position="557"/>
    </location>
</feature>
<evidence type="ECO:0000259" key="10">
    <source>
        <dbReference type="Pfam" id="PF21082"/>
    </source>
</evidence>
<evidence type="ECO:0000313" key="12">
    <source>
        <dbReference type="Proteomes" id="UP000193450"/>
    </source>
</evidence>
<feature type="transmembrane region" description="Helical" evidence="7">
    <location>
        <begin position="365"/>
        <end position="384"/>
    </location>
</feature>
<evidence type="ECO:0000256" key="7">
    <source>
        <dbReference type="RuleBase" id="RU369025"/>
    </source>
</evidence>
<accession>A0A1X9NCD3</accession>
<feature type="signal peptide" evidence="8">
    <location>
        <begin position="1"/>
        <end position="20"/>
    </location>
</feature>
<keyword evidence="8" id="KW-0732">Signal</keyword>
<comment type="function">
    <text evidence="7">Mechanosensitive channel that participates in the regulation of osmotic pressure changes within the cell, opening in response to stretch forces in the membrane lipid bilayer, without the need for other proteins. Contributes to normal resistance to hypoosmotic shock. Forms an ion channel of 1.0 nanosiemens conductance with a slight preference for anions.</text>
</comment>